<feature type="region of interest" description="Disordered" evidence="1">
    <location>
        <begin position="43"/>
        <end position="67"/>
    </location>
</feature>
<sequence>MKHSAFNRWMSRIGLAAALLLVMVPTVGRVAHAAVADVIHHQETHAQHGHASHAQHGGGGDGERRPAIGDPECDYCPLLASMAVAAGVAFDIVHVPRAAAPAIATQAPRLRWWHPSGLGSRGPPRRG</sequence>
<feature type="signal peptide" evidence="2">
    <location>
        <begin position="1"/>
        <end position="33"/>
    </location>
</feature>
<organism evidence="3 4">
    <name type="scientific">Luteimonas granuli</name>
    <dbReference type="NCBI Taxonomy" id="1176533"/>
    <lineage>
        <taxon>Bacteria</taxon>
        <taxon>Pseudomonadati</taxon>
        <taxon>Pseudomonadota</taxon>
        <taxon>Gammaproteobacteria</taxon>
        <taxon>Lysobacterales</taxon>
        <taxon>Lysobacteraceae</taxon>
        <taxon>Luteimonas</taxon>
    </lineage>
</organism>
<dbReference type="OrthoDB" id="6058832at2"/>
<proteinExistence type="predicted"/>
<dbReference type="Pfam" id="PF11162">
    <property type="entry name" value="DUF2946"/>
    <property type="match status" value="1"/>
</dbReference>
<keyword evidence="4" id="KW-1185">Reference proteome</keyword>
<dbReference type="InterPro" id="IPR021333">
    <property type="entry name" value="DUF2946"/>
</dbReference>
<evidence type="ECO:0000256" key="1">
    <source>
        <dbReference type="SAM" id="MobiDB-lite"/>
    </source>
</evidence>
<dbReference type="RefSeq" id="WP_144890245.1">
    <property type="nucleotide sequence ID" value="NZ_CP042218.1"/>
</dbReference>
<name>A0A518N2A2_9GAMM</name>
<protein>
    <submittedName>
        <fullName evidence="3">DUF2946 domain-containing protein</fullName>
    </submittedName>
</protein>
<evidence type="ECO:0000313" key="4">
    <source>
        <dbReference type="Proteomes" id="UP000316584"/>
    </source>
</evidence>
<reference evidence="3 4" key="1">
    <citation type="submission" date="2019-07" db="EMBL/GenBank/DDBJ databases">
        <title>Full genome sequence of Luteimonas sp. Gr-4.</title>
        <authorList>
            <person name="Im W.-T."/>
        </authorList>
    </citation>
    <scope>NUCLEOTIDE SEQUENCE [LARGE SCALE GENOMIC DNA]</scope>
    <source>
        <strain evidence="3 4">Gr-4</strain>
    </source>
</reference>
<dbReference type="EMBL" id="CP042218">
    <property type="protein sequence ID" value="QDW66022.1"/>
    <property type="molecule type" value="Genomic_DNA"/>
</dbReference>
<dbReference type="KEGG" id="lug:FPZ22_03205"/>
<accession>A0A518N2A2</accession>
<feature type="chain" id="PRO_5021774591" evidence="2">
    <location>
        <begin position="34"/>
        <end position="127"/>
    </location>
</feature>
<dbReference type="Proteomes" id="UP000316584">
    <property type="component" value="Chromosome"/>
</dbReference>
<evidence type="ECO:0000313" key="3">
    <source>
        <dbReference type="EMBL" id="QDW66022.1"/>
    </source>
</evidence>
<dbReference type="AlphaFoldDB" id="A0A518N2A2"/>
<keyword evidence="2" id="KW-0732">Signal</keyword>
<evidence type="ECO:0000256" key="2">
    <source>
        <dbReference type="SAM" id="SignalP"/>
    </source>
</evidence>
<gene>
    <name evidence="3" type="ORF">FPZ22_03205</name>
</gene>